<keyword evidence="7 13" id="KW-0547">Nucleotide-binding</keyword>
<dbReference type="Gene3D" id="3.30.930.10">
    <property type="entry name" value="Bira Bifunctional Protein, Domain 2"/>
    <property type="match status" value="1"/>
</dbReference>
<keyword evidence="9 13" id="KW-0460">Magnesium</keyword>
<evidence type="ECO:0000256" key="2">
    <source>
        <dbReference type="ARBA" id="ARBA00010207"/>
    </source>
</evidence>
<dbReference type="RefSeq" id="WP_066788459.1">
    <property type="nucleotide sequence ID" value="NZ_LWQS01000060.1"/>
</dbReference>
<evidence type="ECO:0000256" key="4">
    <source>
        <dbReference type="ARBA" id="ARBA00022490"/>
    </source>
</evidence>
<dbReference type="OrthoDB" id="9800719at2"/>
<evidence type="ECO:0000256" key="1">
    <source>
        <dbReference type="ARBA" id="ARBA00004496"/>
    </source>
</evidence>
<evidence type="ECO:0000256" key="3">
    <source>
        <dbReference type="ARBA" id="ARBA00011209"/>
    </source>
</evidence>
<proteinExistence type="inferred from homology"/>
<keyword evidence="8 13" id="KW-0067">ATP-binding</keyword>
<comment type="subunit">
    <text evidence="3 13">Tetramer of two alpha and two beta subunits.</text>
</comment>
<dbReference type="EMBL" id="LWQS01000060">
    <property type="protein sequence ID" value="OAN45056.1"/>
    <property type="molecule type" value="Genomic_DNA"/>
</dbReference>
<organism evidence="15 16">
    <name type="scientific">Chloroflexus islandicus</name>
    <dbReference type="NCBI Taxonomy" id="1707952"/>
    <lineage>
        <taxon>Bacteria</taxon>
        <taxon>Bacillati</taxon>
        <taxon>Chloroflexota</taxon>
        <taxon>Chloroflexia</taxon>
        <taxon>Chloroflexales</taxon>
        <taxon>Chloroflexineae</taxon>
        <taxon>Chloroflexaceae</taxon>
        <taxon>Chloroflexus</taxon>
    </lineage>
</organism>
<gene>
    <name evidence="13" type="primary">pheS</name>
    <name evidence="15" type="ORF">A6A03_02565</name>
</gene>
<dbReference type="GO" id="GO:0005737">
    <property type="term" value="C:cytoplasm"/>
    <property type="evidence" value="ECO:0007669"/>
    <property type="project" value="UniProtKB-SubCell"/>
</dbReference>
<keyword evidence="16" id="KW-1185">Reference proteome</keyword>
<dbReference type="EC" id="6.1.1.20" evidence="13"/>
<comment type="catalytic activity">
    <reaction evidence="12 13">
        <text>tRNA(Phe) + L-phenylalanine + ATP = L-phenylalanyl-tRNA(Phe) + AMP + diphosphate + H(+)</text>
        <dbReference type="Rhea" id="RHEA:19413"/>
        <dbReference type="Rhea" id="RHEA-COMP:9668"/>
        <dbReference type="Rhea" id="RHEA-COMP:9699"/>
        <dbReference type="ChEBI" id="CHEBI:15378"/>
        <dbReference type="ChEBI" id="CHEBI:30616"/>
        <dbReference type="ChEBI" id="CHEBI:33019"/>
        <dbReference type="ChEBI" id="CHEBI:58095"/>
        <dbReference type="ChEBI" id="CHEBI:78442"/>
        <dbReference type="ChEBI" id="CHEBI:78531"/>
        <dbReference type="ChEBI" id="CHEBI:456215"/>
        <dbReference type="EC" id="6.1.1.20"/>
    </reaction>
</comment>
<dbReference type="InterPro" id="IPR004529">
    <property type="entry name" value="Phe-tRNA-synth_IIc_asu"/>
</dbReference>
<dbReference type="InterPro" id="IPR022911">
    <property type="entry name" value="Phe_tRNA_ligase_alpha1_bac"/>
</dbReference>
<evidence type="ECO:0000256" key="9">
    <source>
        <dbReference type="ARBA" id="ARBA00022842"/>
    </source>
</evidence>
<evidence type="ECO:0000256" key="8">
    <source>
        <dbReference type="ARBA" id="ARBA00022840"/>
    </source>
</evidence>
<dbReference type="CDD" id="cd00496">
    <property type="entry name" value="PheRS_alpha_core"/>
    <property type="match status" value="1"/>
</dbReference>
<feature type="domain" description="Aminoacyl-transfer RNA synthetases class-II family profile" evidence="14">
    <location>
        <begin position="114"/>
        <end position="327"/>
    </location>
</feature>
<evidence type="ECO:0000256" key="6">
    <source>
        <dbReference type="ARBA" id="ARBA00022723"/>
    </source>
</evidence>
<comment type="similarity">
    <text evidence="2 13">Belongs to the class-II aminoacyl-tRNA synthetase family. Phe-tRNA synthetase alpha subunit type 1 subfamily.</text>
</comment>
<dbReference type="SUPFAM" id="SSF46589">
    <property type="entry name" value="tRNA-binding arm"/>
    <property type="match status" value="1"/>
</dbReference>
<dbReference type="InterPro" id="IPR002319">
    <property type="entry name" value="Phenylalanyl-tRNA_Synthase"/>
</dbReference>
<dbReference type="STRING" id="1707952.A6A03_02565"/>
<dbReference type="GO" id="GO:0006432">
    <property type="term" value="P:phenylalanyl-tRNA aminoacylation"/>
    <property type="evidence" value="ECO:0007669"/>
    <property type="project" value="UniProtKB-UniRule"/>
</dbReference>
<keyword evidence="6 13" id="KW-0479">Metal-binding</keyword>
<dbReference type="PROSITE" id="PS50862">
    <property type="entry name" value="AA_TRNA_LIGASE_II"/>
    <property type="match status" value="1"/>
</dbReference>
<dbReference type="InterPro" id="IPR045864">
    <property type="entry name" value="aa-tRNA-synth_II/BPL/LPL"/>
</dbReference>
<keyword evidence="5 13" id="KW-0436">Ligase</keyword>
<dbReference type="Proteomes" id="UP000078287">
    <property type="component" value="Unassembled WGS sequence"/>
</dbReference>
<dbReference type="InterPro" id="IPR010978">
    <property type="entry name" value="tRNA-bd_arm"/>
</dbReference>
<dbReference type="GO" id="GO:0000287">
    <property type="term" value="F:magnesium ion binding"/>
    <property type="evidence" value="ECO:0007669"/>
    <property type="project" value="UniProtKB-UniRule"/>
</dbReference>
<dbReference type="Pfam" id="PF02912">
    <property type="entry name" value="Phe_tRNA-synt_N"/>
    <property type="match status" value="1"/>
</dbReference>
<evidence type="ECO:0000313" key="15">
    <source>
        <dbReference type="EMBL" id="OAN45056.1"/>
    </source>
</evidence>
<dbReference type="GO" id="GO:0005524">
    <property type="term" value="F:ATP binding"/>
    <property type="evidence" value="ECO:0007669"/>
    <property type="project" value="UniProtKB-UniRule"/>
</dbReference>
<feature type="binding site" evidence="13">
    <location>
        <position position="263"/>
    </location>
    <ligand>
        <name>Mg(2+)</name>
        <dbReference type="ChEBI" id="CHEBI:18420"/>
        <note>shared with beta subunit</note>
    </ligand>
</feature>
<sequence>MTTLLDELAALEQEALSALESVTDLAALTEWKSRFIGKQGRLSRLSRGLGALPAEERPVAGQRVNALREQLETVFTAAKERLEAQAIAAELAADRIDVTMPGRQPAVGYIHLTNQILRQVQQIFAEMGFQVWESPEVEYDAFNFSLLNFPDDHPARDMQDTFYVEMPAGAPSVLLRTHTSPGQIHAMRRNAPNPLRVLIPGKVYRNEQVTVRSEMMFHQFEFLAVGRHVTMADLKGTLSFFAERMFGPGTQVRLRPSFFPFTEPSAEMDVTCFLCGGKGCRICKYAGWLEIGGCGMVHPNVLRNGGYDPAEFSGFAGGFGPERVAMLKYGIDDIRWFYSGDQRFVEQFG</sequence>
<evidence type="ECO:0000256" key="12">
    <source>
        <dbReference type="ARBA" id="ARBA00049255"/>
    </source>
</evidence>
<dbReference type="NCBIfam" id="TIGR00468">
    <property type="entry name" value="pheS"/>
    <property type="match status" value="1"/>
</dbReference>
<dbReference type="GO" id="GO:0004826">
    <property type="term" value="F:phenylalanine-tRNA ligase activity"/>
    <property type="evidence" value="ECO:0007669"/>
    <property type="project" value="UniProtKB-UniRule"/>
</dbReference>
<name>A0A178M953_9CHLR</name>
<dbReference type="HAMAP" id="MF_00281">
    <property type="entry name" value="Phe_tRNA_synth_alpha1"/>
    <property type="match status" value="1"/>
</dbReference>
<dbReference type="InterPro" id="IPR004188">
    <property type="entry name" value="Phe-tRNA_ligase_II_N"/>
</dbReference>
<dbReference type="PANTHER" id="PTHR11538:SF41">
    <property type="entry name" value="PHENYLALANINE--TRNA LIGASE, MITOCHONDRIAL"/>
    <property type="match status" value="1"/>
</dbReference>
<dbReference type="FunFam" id="3.30.930.10:FF:000003">
    <property type="entry name" value="Phenylalanine--tRNA ligase alpha subunit"/>
    <property type="match status" value="1"/>
</dbReference>
<evidence type="ECO:0000256" key="13">
    <source>
        <dbReference type="HAMAP-Rule" id="MF_00281"/>
    </source>
</evidence>
<comment type="cofactor">
    <cofactor evidence="13">
        <name>Mg(2+)</name>
        <dbReference type="ChEBI" id="CHEBI:18420"/>
    </cofactor>
    <text evidence="13">Binds 2 magnesium ions per tetramer.</text>
</comment>
<comment type="subcellular location">
    <subcellularLocation>
        <location evidence="1 13">Cytoplasm</location>
    </subcellularLocation>
</comment>
<evidence type="ECO:0000313" key="16">
    <source>
        <dbReference type="Proteomes" id="UP000078287"/>
    </source>
</evidence>
<comment type="caution">
    <text evidence="15">The sequence shown here is derived from an EMBL/GenBank/DDBJ whole genome shotgun (WGS) entry which is preliminary data.</text>
</comment>
<protein>
    <recommendedName>
        <fullName evidence="13">Phenylalanine--tRNA ligase alpha subunit</fullName>
        <ecNumber evidence="13">6.1.1.20</ecNumber>
    </recommendedName>
    <alternativeName>
        <fullName evidence="13">Phenylalanyl-tRNA synthetase alpha subunit</fullName>
        <shortName evidence="13">PheRS</shortName>
    </alternativeName>
</protein>
<dbReference type="PANTHER" id="PTHR11538">
    <property type="entry name" value="PHENYLALANYL-TRNA SYNTHETASE"/>
    <property type="match status" value="1"/>
</dbReference>
<reference evidence="15 16" key="1">
    <citation type="submission" date="2016-04" db="EMBL/GenBank/DDBJ databases">
        <title>Chloroflexus islandicus sp. nov., a thermophilic filamentous anoxygenic phototrophic bacterium from geyser Strokkur (Iceland).</title>
        <authorList>
            <person name="Gaisin V.A."/>
            <person name="Kalashnikov A.M."/>
            <person name="Sukhacheva M.V."/>
            <person name="Grouzdev D.S."/>
            <person name="Ivanov T.M."/>
            <person name="Kuznetsov B."/>
            <person name="Gorlenko V.M."/>
        </authorList>
    </citation>
    <scope>NUCLEOTIDE SEQUENCE [LARGE SCALE GENOMIC DNA]</scope>
    <source>
        <strain evidence="16">isl-2</strain>
    </source>
</reference>
<evidence type="ECO:0000256" key="7">
    <source>
        <dbReference type="ARBA" id="ARBA00022741"/>
    </source>
</evidence>
<dbReference type="SUPFAM" id="SSF55681">
    <property type="entry name" value="Class II aaRS and biotin synthetases"/>
    <property type="match status" value="1"/>
</dbReference>
<evidence type="ECO:0000256" key="11">
    <source>
        <dbReference type="ARBA" id="ARBA00023146"/>
    </source>
</evidence>
<evidence type="ECO:0000256" key="5">
    <source>
        <dbReference type="ARBA" id="ARBA00022598"/>
    </source>
</evidence>
<dbReference type="Pfam" id="PF01409">
    <property type="entry name" value="tRNA-synt_2d"/>
    <property type="match status" value="1"/>
</dbReference>
<dbReference type="AlphaFoldDB" id="A0A178M953"/>
<dbReference type="InterPro" id="IPR006195">
    <property type="entry name" value="aa-tRNA-synth_II"/>
</dbReference>
<accession>A0A178M953</accession>
<dbReference type="GO" id="GO:0000049">
    <property type="term" value="F:tRNA binding"/>
    <property type="evidence" value="ECO:0007669"/>
    <property type="project" value="InterPro"/>
</dbReference>
<keyword evidence="4 13" id="KW-0963">Cytoplasm</keyword>
<evidence type="ECO:0000256" key="10">
    <source>
        <dbReference type="ARBA" id="ARBA00022917"/>
    </source>
</evidence>
<keyword evidence="10 13" id="KW-0648">Protein biosynthesis</keyword>
<keyword evidence="11 13" id="KW-0030">Aminoacyl-tRNA synthetase</keyword>
<evidence type="ECO:0000259" key="14">
    <source>
        <dbReference type="PROSITE" id="PS50862"/>
    </source>
</evidence>